<evidence type="ECO:0000256" key="5">
    <source>
        <dbReference type="ARBA" id="ARBA00022547"/>
    </source>
</evidence>
<name>A0A346RKH6_9CUCU</name>
<dbReference type="GO" id="GO:0045259">
    <property type="term" value="C:proton-transporting ATP synthase complex"/>
    <property type="evidence" value="ECO:0007669"/>
    <property type="project" value="UniProtKB-KW"/>
</dbReference>
<geneLocation type="mitochondrion" evidence="14"/>
<keyword evidence="6 12" id="KW-0812">Transmembrane</keyword>
<feature type="transmembrane region" description="Helical" evidence="13">
    <location>
        <begin position="6"/>
        <end position="29"/>
    </location>
</feature>
<keyword evidence="4 12" id="KW-0813">Transport</keyword>
<evidence type="ECO:0000256" key="9">
    <source>
        <dbReference type="ARBA" id="ARBA00023065"/>
    </source>
</evidence>
<keyword evidence="8 13" id="KW-1133">Transmembrane helix</keyword>
<evidence type="ECO:0000256" key="3">
    <source>
        <dbReference type="ARBA" id="ARBA00011291"/>
    </source>
</evidence>
<evidence type="ECO:0000256" key="13">
    <source>
        <dbReference type="SAM" id="Phobius"/>
    </source>
</evidence>
<evidence type="ECO:0000313" key="14">
    <source>
        <dbReference type="EMBL" id="AXS66573.1"/>
    </source>
</evidence>
<dbReference type="GO" id="GO:0015986">
    <property type="term" value="P:proton motive force-driven ATP synthesis"/>
    <property type="evidence" value="ECO:0007669"/>
    <property type="project" value="InterPro"/>
</dbReference>
<dbReference type="Pfam" id="PF00895">
    <property type="entry name" value="ATP-synt_8"/>
    <property type="match status" value="1"/>
</dbReference>
<accession>A0A346RKH6</accession>
<keyword evidence="5 12" id="KW-0138">CF(0)</keyword>
<dbReference type="GO" id="GO:0031966">
    <property type="term" value="C:mitochondrial membrane"/>
    <property type="evidence" value="ECO:0007669"/>
    <property type="project" value="UniProtKB-SubCell"/>
</dbReference>
<dbReference type="InterPro" id="IPR001421">
    <property type="entry name" value="ATP8_metazoa"/>
</dbReference>
<comment type="similarity">
    <text evidence="2 12">Belongs to the ATPase protein 8 family.</text>
</comment>
<dbReference type="EMBL" id="MG193532">
    <property type="protein sequence ID" value="AXS66573.1"/>
    <property type="molecule type" value="Genomic_DNA"/>
</dbReference>
<evidence type="ECO:0000256" key="8">
    <source>
        <dbReference type="ARBA" id="ARBA00022989"/>
    </source>
</evidence>
<evidence type="ECO:0000256" key="2">
    <source>
        <dbReference type="ARBA" id="ARBA00008892"/>
    </source>
</evidence>
<comment type="subunit">
    <text evidence="3">F-type ATPases have 2 components, CF(1) - the catalytic core - and CF(0) - the membrane proton channel.</text>
</comment>
<evidence type="ECO:0000256" key="11">
    <source>
        <dbReference type="ARBA" id="ARBA00023136"/>
    </source>
</evidence>
<comment type="subcellular location">
    <subcellularLocation>
        <location evidence="1 12">Mitochondrion membrane</location>
        <topology evidence="1 12">Single-pass membrane protein</topology>
    </subcellularLocation>
</comment>
<protein>
    <recommendedName>
        <fullName evidence="12">ATP synthase complex subunit 8</fullName>
    </recommendedName>
</protein>
<evidence type="ECO:0000256" key="1">
    <source>
        <dbReference type="ARBA" id="ARBA00004304"/>
    </source>
</evidence>
<evidence type="ECO:0000256" key="10">
    <source>
        <dbReference type="ARBA" id="ARBA00023128"/>
    </source>
</evidence>
<keyword evidence="7 12" id="KW-0375">Hydrogen ion transport</keyword>
<gene>
    <name evidence="14" type="primary">atp8</name>
</gene>
<keyword evidence="9 12" id="KW-0406">Ion transport</keyword>
<keyword evidence="10 12" id="KW-0496">Mitochondrion</keyword>
<evidence type="ECO:0000256" key="4">
    <source>
        <dbReference type="ARBA" id="ARBA00022448"/>
    </source>
</evidence>
<sequence>MPQMSPLNWLSLMILFILIFIMFNAINYFSFMYHPKTKVIQTTKKMTNWKW</sequence>
<keyword evidence="11 13" id="KW-0472">Membrane</keyword>
<reference evidence="14" key="1">
    <citation type="journal article" date="2018" name="J. ISSAAS">
        <title>The contribution of mitochondrial metagenomics to large-scale data mining and phylogenetic analysis of Coleoptera.</title>
        <authorList>
            <person name="Miller K."/>
            <person name="Linard B."/>
            <person name="Motyka M."/>
            <person name="Bocek M."/>
            <person name="Vogler A.P."/>
        </authorList>
    </citation>
    <scope>NUCLEOTIDE SEQUENCE</scope>
</reference>
<dbReference type="AlphaFoldDB" id="A0A346RKH6"/>
<dbReference type="GO" id="GO:0015078">
    <property type="term" value="F:proton transmembrane transporter activity"/>
    <property type="evidence" value="ECO:0007669"/>
    <property type="project" value="InterPro"/>
</dbReference>
<organism evidence="14">
    <name type="scientific">Tenebrionoidea sp. 17 KM-2017</name>
    <dbReference type="NCBI Taxonomy" id="2219472"/>
    <lineage>
        <taxon>Eukaryota</taxon>
        <taxon>Metazoa</taxon>
        <taxon>Ecdysozoa</taxon>
        <taxon>Arthropoda</taxon>
        <taxon>Hexapoda</taxon>
        <taxon>Insecta</taxon>
        <taxon>Pterygota</taxon>
        <taxon>Neoptera</taxon>
        <taxon>Endopterygota</taxon>
        <taxon>Coleoptera</taxon>
        <taxon>Polyphaga</taxon>
        <taxon>Cucujiformia</taxon>
    </lineage>
</organism>
<evidence type="ECO:0000256" key="7">
    <source>
        <dbReference type="ARBA" id="ARBA00022781"/>
    </source>
</evidence>
<proteinExistence type="inferred from homology"/>
<evidence type="ECO:0000256" key="6">
    <source>
        <dbReference type="ARBA" id="ARBA00022692"/>
    </source>
</evidence>
<evidence type="ECO:0000256" key="12">
    <source>
        <dbReference type="RuleBase" id="RU003661"/>
    </source>
</evidence>